<dbReference type="InterPro" id="IPR011990">
    <property type="entry name" value="TPR-like_helical_dom_sf"/>
</dbReference>
<dbReference type="PROSITE" id="PS50005">
    <property type="entry name" value="TPR"/>
    <property type="match status" value="2"/>
</dbReference>
<dbReference type="PANTHER" id="PTHR12558">
    <property type="entry name" value="CELL DIVISION CYCLE 16,23,27"/>
    <property type="match status" value="1"/>
</dbReference>
<dbReference type="EMBL" id="DSFP01000030">
    <property type="protein sequence ID" value="HEW45570.1"/>
    <property type="molecule type" value="Genomic_DNA"/>
</dbReference>
<dbReference type="Pfam" id="PF14559">
    <property type="entry name" value="TPR_19"/>
    <property type="match status" value="1"/>
</dbReference>
<feature type="repeat" description="TPR" evidence="1">
    <location>
        <begin position="488"/>
        <end position="521"/>
    </location>
</feature>
<feature type="repeat" description="TPR" evidence="1">
    <location>
        <begin position="522"/>
        <end position="555"/>
    </location>
</feature>
<comment type="caution">
    <text evidence="3">The sequence shown here is derived from an EMBL/GenBank/DDBJ whole genome shotgun (WGS) entry which is preliminary data.</text>
</comment>
<dbReference type="SUPFAM" id="SSF48452">
    <property type="entry name" value="TPR-like"/>
    <property type="match status" value="1"/>
</dbReference>
<keyword evidence="2" id="KW-0732">Signal</keyword>
<organism evidence="3">
    <name type="scientific">Hydrogenobacter sp</name>
    <dbReference type="NCBI Taxonomy" id="2152829"/>
    <lineage>
        <taxon>Bacteria</taxon>
        <taxon>Pseudomonadati</taxon>
        <taxon>Aquificota</taxon>
        <taxon>Aquificia</taxon>
        <taxon>Aquificales</taxon>
        <taxon>Aquificaceae</taxon>
        <taxon>Hydrogenobacter</taxon>
    </lineage>
</organism>
<evidence type="ECO:0000256" key="2">
    <source>
        <dbReference type="SAM" id="SignalP"/>
    </source>
</evidence>
<name>A0A7C2ZDU5_9AQUI</name>
<feature type="signal peptide" evidence="2">
    <location>
        <begin position="1"/>
        <end position="19"/>
    </location>
</feature>
<proteinExistence type="predicted"/>
<evidence type="ECO:0000256" key="1">
    <source>
        <dbReference type="PROSITE-ProRule" id="PRU00339"/>
    </source>
</evidence>
<keyword evidence="1" id="KW-0802">TPR repeat</keyword>
<feature type="chain" id="PRO_5027572219" evidence="2">
    <location>
        <begin position="20"/>
        <end position="844"/>
    </location>
</feature>
<evidence type="ECO:0000313" key="3">
    <source>
        <dbReference type="EMBL" id="HEW45570.1"/>
    </source>
</evidence>
<dbReference type="AlphaFoldDB" id="A0A7C2ZDU5"/>
<dbReference type="InterPro" id="IPR019734">
    <property type="entry name" value="TPR_rpt"/>
</dbReference>
<dbReference type="PANTHER" id="PTHR12558:SF47">
    <property type="entry name" value="LIPOPOLYSACCHARIDE ASSEMBLY PROTEIN B"/>
    <property type="match status" value="1"/>
</dbReference>
<gene>
    <name evidence="3" type="ORF">ENO47_02710</name>
</gene>
<dbReference type="Gene3D" id="1.25.40.10">
    <property type="entry name" value="Tetratricopeptide repeat domain"/>
    <property type="match status" value="2"/>
</dbReference>
<reference evidence="3" key="1">
    <citation type="journal article" date="2020" name="mSystems">
        <title>Genome- and Community-Level Interaction Insights into Carbon Utilization and Element Cycling Functions of Hydrothermarchaeota in Hydrothermal Sediment.</title>
        <authorList>
            <person name="Zhou Z."/>
            <person name="Liu Y."/>
            <person name="Xu W."/>
            <person name="Pan J."/>
            <person name="Luo Z.H."/>
            <person name="Li M."/>
        </authorList>
    </citation>
    <scope>NUCLEOTIDE SEQUENCE [LARGE SCALE GENOMIC DNA]</scope>
    <source>
        <strain evidence="3">SpSt-132</strain>
    </source>
</reference>
<accession>A0A7C2ZDU5</accession>
<dbReference type="SMART" id="SM00028">
    <property type="entry name" value="TPR"/>
    <property type="match status" value="4"/>
</dbReference>
<sequence>MWKPIRLFSLLLLLAFALAQQITKEFDVKVELTGKLYEEKPKLSPPNYLPMPQTKELDLSYMVLEAPKSVEFAQIKPVEKSGVSCGEPKDALSYRLGVDYYLKGRYDLAEEELGKVLLVPNSAFGPMAEYVLGIIAYSKDQKQRALELFKNSCNFTHMYQGPACEAYYALNLTLKGSVPENQNGLWKAVKAIKEGKPANLSCDGVVFVQYCQYVSDFVKGKENLLYRDSTRLRFGILAYFEGDLKSAKALFEEYSGPGRLYRDVALYYLALMDYKEGKGEQALRHASILESINPYLAKELYALISEKDVYLSRLTYTLTKDVRFLEKAGIIAYNSGDYALALRNFLEAGNTRYAVYSAIKMGDYKKAIELLKNKKKDREDYLWLLEALYWSGEDMSGTLSEVAKLYPDLYKEYQGWESFRRGDWLGALGFFEDPYYKALALYNLKKYKEVIDLLQGRTDERSRLIKARSALMMDDTKLARSFLTGKSEEEFYLLGLSYFLEGNYQKAVEFFEKVPANNPNRAKALLKMGESYYNMGKADKAKDSYFEVLRSFPDSEEARSATLALLDFAGKNMGDEDLERVLEDYMKREKNPPPEILYQYASLMARKGKKEEAEKLLLNLLDTPIKFKAILKMAELEEEPSKRLVLFYKVYKESPTEEERKKARDEIVKMYSSLGDTKSLADMLAEGDKPDKVKAIGLYLSIREIPSAITLAQELIKAGYRDQEFERYLLDLYKQTRDISLLDYVSKSPERSLRGQALYLYGLELLRRGDRKKALESFVEISINHKGEPYYNSAILEGAKILVKLGAKRDASCILERFDLNGANPEETSIYNKLKKGLPKCEVK</sequence>
<protein>
    <submittedName>
        <fullName evidence="3">Tetratricopeptide repeat protein</fullName>
    </submittedName>
</protein>